<evidence type="ECO:0000313" key="1">
    <source>
        <dbReference type="EMBL" id="CAH2057297.1"/>
    </source>
</evidence>
<dbReference type="Proteomes" id="UP000836841">
    <property type="component" value="Unassembled WGS sequence"/>
</dbReference>
<comment type="caution">
    <text evidence="1">The sequence shown here is derived from an EMBL/GenBank/DDBJ whole genome shotgun (WGS) entry which is preliminary data.</text>
</comment>
<name>A0AAU9S849_THLAR</name>
<dbReference type="AlphaFoldDB" id="A0AAU9S849"/>
<dbReference type="EMBL" id="CAJVSB020000658">
    <property type="protein sequence ID" value="CAH2057297.1"/>
    <property type="molecule type" value="Genomic_DNA"/>
</dbReference>
<keyword evidence="2" id="KW-1185">Reference proteome</keyword>
<sequence length="207" mass="22764">MSSWSFLSDPQGTRFLHFGDSQAYASNPAAGSGATWSRFAKNQQDMRVANEQFRIPSCTYNGGDKQFPFLLVDDSDRSNQAVLNVPICQRHVSLDTSPERGRTQKMLSDGLEPVDSKCALSLLSSHPMQSSETSFSLLPRDVIYPNQLIGTALHFDGLSQYPRSQGVEEKPAELPPHVSSLSSGIFQVAPDDLLEKGASQVLPFSWK</sequence>
<evidence type="ECO:0000313" key="2">
    <source>
        <dbReference type="Proteomes" id="UP000836841"/>
    </source>
</evidence>
<reference evidence="1 2" key="1">
    <citation type="submission" date="2022-03" db="EMBL/GenBank/DDBJ databases">
        <authorList>
            <person name="Nunn A."/>
            <person name="Chopra R."/>
            <person name="Nunn A."/>
            <person name="Contreras Garrido A."/>
        </authorList>
    </citation>
    <scope>NUCLEOTIDE SEQUENCE [LARGE SCALE GENOMIC DNA]</scope>
</reference>
<proteinExistence type="predicted"/>
<gene>
    <name evidence="1" type="ORF">TAV2_LOCUS12133</name>
</gene>
<accession>A0AAU9S849</accession>
<protein>
    <submittedName>
        <fullName evidence="1">Uncharacterized protein</fullName>
    </submittedName>
</protein>
<organism evidence="1 2">
    <name type="scientific">Thlaspi arvense</name>
    <name type="common">Field penny-cress</name>
    <dbReference type="NCBI Taxonomy" id="13288"/>
    <lineage>
        <taxon>Eukaryota</taxon>
        <taxon>Viridiplantae</taxon>
        <taxon>Streptophyta</taxon>
        <taxon>Embryophyta</taxon>
        <taxon>Tracheophyta</taxon>
        <taxon>Spermatophyta</taxon>
        <taxon>Magnoliopsida</taxon>
        <taxon>eudicotyledons</taxon>
        <taxon>Gunneridae</taxon>
        <taxon>Pentapetalae</taxon>
        <taxon>rosids</taxon>
        <taxon>malvids</taxon>
        <taxon>Brassicales</taxon>
        <taxon>Brassicaceae</taxon>
        <taxon>Thlaspideae</taxon>
        <taxon>Thlaspi</taxon>
    </lineage>
</organism>